<keyword evidence="2" id="KW-1185">Reference proteome</keyword>
<reference evidence="1 2" key="1">
    <citation type="submission" date="2020-03" db="EMBL/GenBank/DDBJ databases">
        <title>Bacterial isolates of synthetic phycosphere.</title>
        <authorList>
            <person name="Fu H."/>
            <person name="Moran M.A."/>
        </authorList>
    </citation>
    <scope>NUCLEOTIDE SEQUENCE [LARGE SCALE GENOMIC DNA]</scope>
    <source>
        <strain evidence="1 2">HF1</strain>
    </source>
</reference>
<gene>
    <name evidence="1" type="ORF">HCZ30_06935</name>
</gene>
<evidence type="ECO:0000313" key="1">
    <source>
        <dbReference type="EMBL" id="NIY72167.1"/>
    </source>
</evidence>
<dbReference type="Proteomes" id="UP000709466">
    <property type="component" value="Unassembled WGS sequence"/>
</dbReference>
<dbReference type="EMBL" id="JAATOP010000004">
    <property type="protein sequence ID" value="NIY72167.1"/>
    <property type="molecule type" value="Genomic_DNA"/>
</dbReference>
<name>A0ABX0VY86_9RHOB</name>
<comment type="caution">
    <text evidence="1">The sequence shown here is derived from an EMBL/GenBank/DDBJ whole genome shotgun (WGS) entry which is preliminary data.</text>
</comment>
<dbReference type="Pfam" id="PF10649">
    <property type="entry name" value="DUF2478"/>
    <property type="match status" value="1"/>
</dbReference>
<accession>A0ABX0VY86</accession>
<sequence length="169" mass="17932">MLGYIIATKTQTANTTLTEVSRRLLAEGVTLVGACQINDDPQDGSPYHMDLHLIPDGDIIRISQNLGPLSSGCRLDGAALEQAAGKVQSKLAGDPQMLLANKFGKQEAEGRGFRPVVGEALAAGIPCLLAVRDETVPAFIEFTEGMGEELPNNVDAVMAWAKQTLLETA</sequence>
<dbReference type="InterPro" id="IPR018912">
    <property type="entry name" value="DUF2478"/>
</dbReference>
<protein>
    <submittedName>
        <fullName evidence="1">DUF2478 domain-containing protein</fullName>
    </submittedName>
</protein>
<evidence type="ECO:0000313" key="2">
    <source>
        <dbReference type="Proteomes" id="UP000709466"/>
    </source>
</evidence>
<proteinExistence type="predicted"/>
<organism evidence="1 2">
    <name type="scientific">Marivivens donghaensis</name>
    <dbReference type="NCBI Taxonomy" id="1699413"/>
    <lineage>
        <taxon>Bacteria</taxon>
        <taxon>Pseudomonadati</taxon>
        <taxon>Pseudomonadota</taxon>
        <taxon>Alphaproteobacteria</taxon>
        <taxon>Rhodobacterales</taxon>
        <taxon>Paracoccaceae</taxon>
        <taxon>Marivivens group</taxon>
        <taxon>Marivivens</taxon>
    </lineage>
</organism>
<dbReference type="RefSeq" id="WP_167637560.1">
    <property type="nucleotide sequence ID" value="NZ_JAATOP010000004.1"/>
</dbReference>